<reference evidence="4" key="1">
    <citation type="journal article" date="2019" name="Curr. Biol.">
        <title>Genome Sequence of Striga asiatica Provides Insight into the Evolution of Plant Parasitism.</title>
        <authorList>
            <person name="Yoshida S."/>
            <person name="Kim S."/>
            <person name="Wafula E.K."/>
            <person name="Tanskanen J."/>
            <person name="Kim Y.M."/>
            <person name="Honaas L."/>
            <person name="Yang Z."/>
            <person name="Spallek T."/>
            <person name="Conn C.E."/>
            <person name="Ichihashi Y."/>
            <person name="Cheong K."/>
            <person name="Cui S."/>
            <person name="Der J.P."/>
            <person name="Gundlach H."/>
            <person name="Jiao Y."/>
            <person name="Hori C."/>
            <person name="Ishida J.K."/>
            <person name="Kasahara H."/>
            <person name="Kiba T."/>
            <person name="Kim M.S."/>
            <person name="Koo N."/>
            <person name="Laohavisit A."/>
            <person name="Lee Y.H."/>
            <person name="Lumba S."/>
            <person name="McCourt P."/>
            <person name="Mortimer J.C."/>
            <person name="Mutuku J.M."/>
            <person name="Nomura T."/>
            <person name="Sasaki-Sekimoto Y."/>
            <person name="Seto Y."/>
            <person name="Wang Y."/>
            <person name="Wakatake T."/>
            <person name="Sakakibara H."/>
            <person name="Demura T."/>
            <person name="Yamaguchi S."/>
            <person name="Yoneyama K."/>
            <person name="Manabe R.I."/>
            <person name="Nelson D.C."/>
            <person name="Schulman A.H."/>
            <person name="Timko M.P."/>
            <person name="dePamphilis C.W."/>
            <person name="Choi D."/>
            <person name="Shirasu K."/>
        </authorList>
    </citation>
    <scope>NUCLEOTIDE SEQUENCE [LARGE SCALE GENOMIC DNA]</scope>
    <source>
        <strain evidence="4">cv. UVA1</strain>
    </source>
</reference>
<dbReference type="PANTHER" id="PTHR47165">
    <property type="entry name" value="OS03G0429900 PROTEIN"/>
    <property type="match status" value="1"/>
</dbReference>
<feature type="region of interest" description="Disordered" evidence="1">
    <location>
        <begin position="358"/>
        <end position="404"/>
    </location>
</feature>
<dbReference type="InterPro" id="IPR003871">
    <property type="entry name" value="RFA1B/D_OB_1st"/>
</dbReference>
<dbReference type="EMBL" id="BKCP01004594">
    <property type="protein sequence ID" value="GER32363.1"/>
    <property type="molecule type" value="Genomic_DNA"/>
</dbReference>
<feature type="compositionally biased region" description="Polar residues" evidence="1">
    <location>
        <begin position="365"/>
        <end position="381"/>
    </location>
</feature>
<gene>
    <name evidence="3" type="ORF">STAS_08423</name>
</gene>
<dbReference type="InterPro" id="IPR012340">
    <property type="entry name" value="NA-bd_OB-fold"/>
</dbReference>
<evidence type="ECO:0000313" key="4">
    <source>
        <dbReference type="Proteomes" id="UP000325081"/>
    </source>
</evidence>
<evidence type="ECO:0000256" key="1">
    <source>
        <dbReference type="SAM" id="MobiDB-lite"/>
    </source>
</evidence>
<organism evidence="3 4">
    <name type="scientific">Striga asiatica</name>
    <name type="common">Asiatic witchweed</name>
    <name type="synonym">Buchnera asiatica</name>
    <dbReference type="NCBI Taxonomy" id="4170"/>
    <lineage>
        <taxon>Eukaryota</taxon>
        <taxon>Viridiplantae</taxon>
        <taxon>Streptophyta</taxon>
        <taxon>Embryophyta</taxon>
        <taxon>Tracheophyta</taxon>
        <taxon>Spermatophyta</taxon>
        <taxon>Magnoliopsida</taxon>
        <taxon>eudicotyledons</taxon>
        <taxon>Gunneridae</taxon>
        <taxon>Pentapetalae</taxon>
        <taxon>asterids</taxon>
        <taxon>lamiids</taxon>
        <taxon>Lamiales</taxon>
        <taxon>Orobanchaceae</taxon>
        <taxon>Buchnereae</taxon>
        <taxon>Striga</taxon>
    </lineage>
</organism>
<feature type="compositionally biased region" description="Basic and acidic residues" evidence="1">
    <location>
        <begin position="382"/>
        <end position="392"/>
    </location>
</feature>
<dbReference type="Proteomes" id="UP000325081">
    <property type="component" value="Unassembled WGS sequence"/>
</dbReference>
<sequence>MDQPFGLIRQIQRSKRFMLKVRAIRIFEKSFDSNYRRQLEIVFHDEEGTRISGIIRGVHLSKMAGYFHECGIYKIRNYYLDSNIDKYRSTAAKYKLLIHTDTEVLEIHAYFPSWHFQFRSFADFQDVENVDESYLFDVIGMVIEIHPVQSKWVHGQKSQMIVFSLMDLNGIVIKSTLWGHYVDQLIAFETHFESEATGEPWVLIMQLCRARFWEASPWAKKSKYVTNSKIVLKSEMEELENGDLVVSSIDSLFDSDEEVKCWVCAAIDSIVDEWWYLACNRCKGKDVSNLVGKTILFKVRVYPKNPLGYAASFPVGSDFLTILQREDHDNGLDATLDDEVSTPIKVFQPIEKGDTSTAKRKLLNDLSSTPNVDQSGGSANADTEKGKIEKLDPSGVQFEDVAEN</sequence>
<feature type="domain" description="Replication protein A 70 kDa DNA-binding subunit B/D first OB fold" evidence="2">
    <location>
        <begin position="17"/>
        <end position="105"/>
    </location>
</feature>
<dbReference type="SUPFAM" id="SSF50249">
    <property type="entry name" value="Nucleic acid-binding proteins"/>
    <property type="match status" value="2"/>
</dbReference>
<protein>
    <submittedName>
        <fullName evidence="3">Replication protein A 70 kDa DNA-binding subunit</fullName>
    </submittedName>
</protein>
<dbReference type="OrthoDB" id="913983at2759"/>
<dbReference type="PANTHER" id="PTHR47165:SF4">
    <property type="entry name" value="OS03G0429900 PROTEIN"/>
    <property type="match status" value="1"/>
</dbReference>
<comment type="caution">
    <text evidence="3">The sequence shown here is derived from an EMBL/GenBank/DDBJ whole genome shotgun (WGS) entry which is preliminary data.</text>
</comment>
<dbReference type="CDD" id="cd04481">
    <property type="entry name" value="RPA1_DBD_B_like"/>
    <property type="match status" value="1"/>
</dbReference>
<dbReference type="AlphaFoldDB" id="A0A5A7PHL0"/>
<dbReference type="Gene3D" id="2.40.50.140">
    <property type="entry name" value="Nucleic acid-binding proteins"/>
    <property type="match status" value="2"/>
</dbReference>
<accession>A0A5A7PHL0</accession>
<keyword evidence="4" id="KW-1185">Reference proteome</keyword>
<evidence type="ECO:0000313" key="3">
    <source>
        <dbReference type="EMBL" id="GER32363.1"/>
    </source>
</evidence>
<keyword evidence="3" id="KW-0238">DNA-binding</keyword>
<proteinExistence type="predicted"/>
<dbReference type="Pfam" id="PF02721">
    <property type="entry name" value="DUF223"/>
    <property type="match status" value="1"/>
</dbReference>
<dbReference type="GO" id="GO:0003677">
    <property type="term" value="F:DNA binding"/>
    <property type="evidence" value="ECO:0007669"/>
    <property type="project" value="UniProtKB-KW"/>
</dbReference>
<name>A0A5A7PHL0_STRAF</name>
<evidence type="ECO:0000259" key="2">
    <source>
        <dbReference type="Pfam" id="PF02721"/>
    </source>
</evidence>